<gene>
    <name evidence="2" type="ORF">SAMN05444370_101330</name>
</gene>
<keyword evidence="2" id="KW-0575">Peroxidase</keyword>
<dbReference type="Pfam" id="PF12697">
    <property type="entry name" value="Abhydrolase_6"/>
    <property type="match status" value="1"/>
</dbReference>
<evidence type="ECO:0000313" key="2">
    <source>
        <dbReference type="EMBL" id="SDZ78380.1"/>
    </source>
</evidence>
<dbReference type="Proteomes" id="UP000198703">
    <property type="component" value="Unassembled WGS sequence"/>
</dbReference>
<keyword evidence="3" id="KW-1185">Reference proteome</keyword>
<dbReference type="EMBL" id="FNQM01000001">
    <property type="protein sequence ID" value="SDZ78380.1"/>
    <property type="molecule type" value="Genomic_DNA"/>
</dbReference>
<dbReference type="PANTHER" id="PTHR43194:SF2">
    <property type="entry name" value="PEROXISOMAL MEMBRANE PROTEIN LPX1"/>
    <property type="match status" value="1"/>
</dbReference>
<dbReference type="PANTHER" id="PTHR43194">
    <property type="entry name" value="HYDROLASE ALPHA/BETA FOLD FAMILY"/>
    <property type="match status" value="1"/>
</dbReference>
<dbReference type="SUPFAM" id="SSF53474">
    <property type="entry name" value="alpha/beta-Hydrolases"/>
    <property type="match status" value="1"/>
</dbReference>
<dbReference type="InterPro" id="IPR050228">
    <property type="entry name" value="Carboxylesterase_BioH"/>
</dbReference>
<dbReference type="InterPro" id="IPR000073">
    <property type="entry name" value="AB_hydrolase_1"/>
</dbReference>
<dbReference type="GO" id="GO:0004601">
    <property type="term" value="F:peroxidase activity"/>
    <property type="evidence" value="ECO:0007669"/>
    <property type="project" value="UniProtKB-KW"/>
</dbReference>
<evidence type="ECO:0000259" key="1">
    <source>
        <dbReference type="Pfam" id="PF12697"/>
    </source>
</evidence>
<proteinExistence type="predicted"/>
<name>A0A1H3VUF6_9RHOB</name>
<dbReference type="AlphaFoldDB" id="A0A1H3VUF6"/>
<protein>
    <submittedName>
        <fullName evidence="2">Non-heme chloroperoxidase</fullName>
    </submittedName>
</protein>
<organism evidence="2 3">
    <name type="scientific">Rubrimonas cliftonensis</name>
    <dbReference type="NCBI Taxonomy" id="89524"/>
    <lineage>
        <taxon>Bacteria</taxon>
        <taxon>Pseudomonadati</taxon>
        <taxon>Pseudomonadota</taxon>
        <taxon>Alphaproteobacteria</taxon>
        <taxon>Rhodobacterales</taxon>
        <taxon>Paracoccaceae</taxon>
        <taxon>Rubrimonas</taxon>
    </lineage>
</organism>
<dbReference type="STRING" id="89524.SAMN05444370_101330"/>
<dbReference type="InterPro" id="IPR029058">
    <property type="entry name" value="AB_hydrolase_fold"/>
</dbReference>
<evidence type="ECO:0000313" key="3">
    <source>
        <dbReference type="Proteomes" id="UP000198703"/>
    </source>
</evidence>
<feature type="domain" description="AB hydrolase-1" evidence="1">
    <location>
        <begin position="59"/>
        <end position="281"/>
    </location>
</feature>
<keyword evidence="2" id="KW-0560">Oxidoreductase</keyword>
<dbReference type="Gene3D" id="3.40.50.1820">
    <property type="entry name" value="alpha/beta hydrolase"/>
    <property type="match status" value="1"/>
</dbReference>
<reference evidence="2 3" key="1">
    <citation type="submission" date="2016-10" db="EMBL/GenBank/DDBJ databases">
        <authorList>
            <person name="de Groot N.N."/>
        </authorList>
    </citation>
    <scope>NUCLEOTIDE SEQUENCE [LARGE SCALE GENOMIC DNA]</scope>
    <source>
        <strain evidence="2 3">DSM 15345</strain>
    </source>
</reference>
<accession>A0A1H3VUF6</accession>
<sequence>MPLLLMRIILIRMERPDAKSSTTLAAVARPVINYAPKVIAGELATVRRSQTTPNGQPPILFLHGAFGGPEMWRRFIAPWFAARGREVATPDLRTGPHARLRAYVAAARAAADALDAPPVVVGHSLGGLIAQHLAAERPVAGLALVGSPGPFGIAPSLMQLSTVRPRALAALLAAQAGAGALLSVAAVRETLFTSDTPETWIREHAPSPAPESPLALLDAMTWDLPAWMLARRAPTLALLGAADAFIPPTDLMALAAFYGAETAVLAEMAHGAPIDPHWKRIAWRLDAWMEEKVAPRLARDEAAALV</sequence>